<organism evidence="1 2">
    <name type="scientific">Maritimibacter fusiformis</name>
    <dbReference type="NCBI Taxonomy" id="2603819"/>
    <lineage>
        <taxon>Bacteria</taxon>
        <taxon>Pseudomonadati</taxon>
        <taxon>Pseudomonadota</taxon>
        <taxon>Alphaproteobacteria</taxon>
        <taxon>Rhodobacterales</taxon>
        <taxon>Roseobacteraceae</taxon>
        <taxon>Maritimibacter</taxon>
    </lineage>
</organism>
<reference evidence="1 2" key="1">
    <citation type="submission" date="2019-08" db="EMBL/GenBank/DDBJ databases">
        <title>Identification of a novel species of the genus Boseongicola.</title>
        <authorList>
            <person name="Zhang X.-Q."/>
        </authorList>
    </citation>
    <scope>NUCLEOTIDE SEQUENCE [LARGE SCALE GENOMIC DNA]</scope>
    <source>
        <strain evidence="1 2">HY14</strain>
    </source>
</reference>
<dbReference type="EMBL" id="VSIY01000006">
    <property type="protein sequence ID" value="TYB81400.1"/>
    <property type="molecule type" value="Genomic_DNA"/>
</dbReference>
<dbReference type="AlphaFoldDB" id="A0A5D0RIH3"/>
<comment type="caution">
    <text evidence="1">The sequence shown here is derived from an EMBL/GenBank/DDBJ whole genome shotgun (WGS) entry which is preliminary data.</text>
</comment>
<gene>
    <name evidence="1" type="ORF">FVF75_09830</name>
</gene>
<dbReference type="RefSeq" id="WP_148377794.1">
    <property type="nucleotide sequence ID" value="NZ_VSIY01000006.1"/>
</dbReference>
<dbReference type="Proteomes" id="UP000322080">
    <property type="component" value="Unassembled WGS sequence"/>
</dbReference>
<evidence type="ECO:0000313" key="2">
    <source>
        <dbReference type="Proteomes" id="UP000322080"/>
    </source>
</evidence>
<name>A0A5D0RIH3_9RHOB</name>
<accession>A0A5D0RIH3</accession>
<sequence length="427" mass="47662">MRQAQTRHRGILRTLVVVAAVLIGVTRAVAGPLSVETLAETFEPCELLHLTRRGYPGWRGAEARPEVVTRRSLQALADHAATLSPSLSERGSFPLQQGAASSIQAAQVYRRLAVLLDDAGLAFNEGYGFNDVEAMAEAAHDRLRAARGIHACVTFKWANKRPDMFMQPLFEVDFQRIAALFSPAAFERQRDWPRDPDLTAREAFELRATRLATFYFELLFDVVGKDKGDFFGKLHKRFTATTVCTDEATISQGFLADILIAEGLLTKFELIRPSRYAHRRPPMGIPFAEALSPINDIGQLTDHFAPILVRKGDGLLLVVDSWVEDGGLPSHIARLGPWSDQRENENVVSLTARRDHVVDRLMDRVVLEPDGSKLRVRRATAAFDEVQEYLLASHFGGHRPASLPDPRSVSLDQVDGRWVGVMRFGRY</sequence>
<protein>
    <submittedName>
        <fullName evidence="1">Uncharacterized protein</fullName>
    </submittedName>
</protein>
<keyword evidence="2" id="KW-1185">Reference proteome</keyword>
<evidence type="ECO:0000313" key="1">
    <source>
        <dbReference type="EMBL" id="TYB81400.1"/>
    </source>
</evidence>
<proteinExistence type="predicted"/>